<name>A0A060A0W9_ACICK</name>
<gene>
    <name evidence="14" type="ORF">Acaty_c1908</name>
</gene>
<evidence type="ECO:0000313" key="14">
    <source>
        <dbReference type="EMBL" id="AIA55767.1"/>
    </source>
</evidence>
<dbReference type="GO" id="GO:0006935">
    <property type="term" value="P:chemotaxis"/>
    <property type="evidence" value="ECO:0007669"/>
    <property type="project" value="UniProtKB-KW"/>
</dbReference>
<comment type="subcellular location">
    <subcellularLocation>
        <location evidence="1">Bacterial flagellum basal body</location>
    </subcellularLocation>
    <subcellularLocation>
        <location evidence="2">Cell membrane</location>
        <topology evidence="2">Peripheral membrane protein</topology>
        <orientation evidence="2">Cytoplasmic side</orientation>
    </subcellularLocation>
</comment>
<dbReference type="AlphaFoldDB" id="A0A060A0W9"/>
<reference evidence="14 15" key="1">
    <citation type="journal article" date="2009" name="J. Bacteriol.">
        <title>Draft genome sequence of the extremely acidophilic bacterium Acidithiobacillus caldus ATCC 51756 reveals metabolic versatility in the genus Acidithiobacillus.</title>
        <authorList>
            <person name="Valdes J."/>
            <person name="Quatrini R."/>
            <person name="Hallberg K."/>
            <person name="Dopson M."/>
            <person name="Valenzuela P.D."/>
            <person name="Holmes D.S."/>
        </authorList>
    </citation>
    <scope>NUCLEOTIDE SEQUENCE [LARGE SCALE GENOMIC DNA]</scope>
    <source>
        <strain evidence="15">ATCC 51756 / DSM 8584 / KU</strain>
    </source>
</reference>
<dbReference type="eggNOG" id="COG1536">
    <property type="taxonomic scope" value="Bacteria"/>
</dbReference>
<evidence type="ECO:0000259" key="12">
    <source>
        <dbReference type="Pfam" id="PF14841"/>
    </source>
</evidence>
<keyword evidence="5" id="KW-1003">Cell membrane</keyword>
<dbReference type="Proteomes" id="UP000005522">
    <property type="component" value="Chromosome"/>
</dbReference>
<dbReference type="InterPro" id="IPR000090">
    <property type="entry name" value="Flg_Motor_Flig"/>
</dbReference>
<dbReference type="InterPro" id="IPR023087">
    <property type="entry name" value="Flg_Motor_Flig_C"/>
</dbReference>
<dbReference type="InterPro" id="IPR032779">
    <property type="entry name" value="FliG_M"/>
</dbReference>
<keyword evidence="6" id="KW-0145">Chemotaxis</keyword>
<evidence type="ECO:0000256" key="4">
    <source>
        <dbReference type="ARBA" id="ARBA00021870"/>
    </source>
</evidence>
<dbReference type="Pfam" id="PF14842">
    <property type="entry name" value="FliG_N"/>
    <property type="match status" value="1"/>
</dbReference>
<evidence type="ECO:0000256" key="6">
    <source>
        <dbReference type="ARBA" id="ARBA00022500"/>
    </source>
</evidence>
<dbReference type="HOGENOM" id="CLU_047835_2_0_6"/>
<evidence type="ECO:0000256" key="5">
    <source>
        <dbReference type="ARBA" id="ARBA00022475"/>
    </source>
</evidence>
<dbReference type="GO" id="GO:0071973">
    <property type="term" value="P:bacterial-type flagellum-dependent cell motility"/>
    <property type="evidence" value="ECO:0007669"/>
    <property type="project" value="InterPro"/>
</dbReference>
<protein>
    <recommendedName>
        <fullName evidence="4">Flagellar motor switch protein FliG</fullName>
    </recommendedName>
</protein>
<evidence type="ECO:0000256" key="3">
    <source>
        <dbReference type="ARBA" id="ARBA00010299"/>
    </source>
</evidence>
<dbReference type="Gene3D" id="1.10.220.30">
    <property type="match status" value="3"/>
</dbReference>
<dbReference type="InterPro" id="IPR011002">
    <property type="entry name" value="FliG_a-hlx"/>
</dbReference>
<evidence type="ECO:0000256" key="9">
    <source>
        <dbReference type="ARBA" id="ARBA00023143"/>
    </source>
</evidence>
<dbReference type="PANTHER" id="PTHR30534">
    <property type="entry name" value="FLAGELLAR MOTOR SWITCH PROTEIN FLIG"/>
    <property type="match status" value="1"/>
</dbReference>
<dbReference type="PANTHER" id="PTHR30534:SF0">
    <property type="entry name" value="FLAGELLAR MOTOR SWITCH PROTEIN FLIG"/>
    <property type="match status" value="1"/>
</dbReference>
<evidence type="ECO:0000256" key="10">
    <source>
        <dbReference type="ARBA" id="ARBA00025598"/>
    </source>
</evidence>
<dbReference type="GO" id="GO:0009425">
    <property type="term" value="C:bacterial-type flagellum basal body"/>
    <property type="evidence" value="ECO:0007669"/>
    <property type="project" value="UniProtKB-SubCell"/>
</dbReference>
<evidence type="ECO:0000256" key="8">
    <source>
        <dbReference type="ARBA" id="ARBA00023136"/>
    </source>
</evidence>
<evidence type="ECO:0000256" key="7">
    <source>
        <dbReference type="ARBA" id="ARBA00022779"/>
    </source>
</evidence>
<feature type="domain" description="Flagellar motor switch protein FliG N-terminal" evidence="13">
    <location>
        <begin position="16"/>
        <end position="112"/>
    </location>
</feature>
<dbReference type="GO" id="GO:0003774">
    <property type="term" value="F:cytoskeletal motor activity"/>
    <property type="evidence" value="ECO:0007669"/>
    <property type="project" value="InterPro"/>
</dbReference>
<evidence type="ECO:0000259" key="11">
    <source>
        <dbReference type="Pfam" id="PF01706"/>
    </source>
</evidence>
<feature type="domain" description="Flagellar motor switch protein FliG middle" evidence="12">
    <location>
        <begin position="124"/>
        <end position="197"/>
    </location>
</feature>
<evidence type="ECO:0000256" key="2">
    <source>
        <dbReference type="ARBA" id="ARBA00004413"/>
    </source>
</evidence>
<dbReference type="RefSeq" id="WP_070114110.1">
    <property type="nucleotide sequence ID" value="NZ_CP005986.1"/>
</dbReference>
<keyword evidence="14" id="KW-0969">Cilium</keyword>
<evidence type="ECO:0000256" key="1">
    <source>
        <dbReference type="ARBA" id="ARBA00004117"/>
    </source>
</evidence>
<comment type="function">
    <text evidence="10">FliG is one of three proteins (FliG, FliN, FliM) that forms the rotor-mounted switch complex (C ring), located at the base of the basal body. This complex interacts with the CheY and CheZ chemotaxis proteins, in addition to contacting components of the motor that determine the direction of flagellar rotation.</text>
</comment>
<dbReference type="PIRSF" id="PIRSF003161">
    <property type="entry name" value="FliG"/>
    <property type="match status" value="1"/>
</dbReference>
<dbReference type="NCBIfam" id="TIGR00207">
    <property type="entry name" value="fliG"/>
    <property type="match status" value="1"/>
</dbReference>
<proteinExistence type="inferred from homology"/>
<comment type="similarity">
    <text evidence="3">Belongs to the FliG family.</text>
</comment>
<evidence type="ECO:0000259" key="13">
    <source>
        <dbReference type="Pfam" id="PF14842"/>
    </source>
</evidence>
<dbReference type="Pfam" id="PF14841">
    <property type="entry name" value="FliG_M"/>
    <property type="match status" value="1"/>
</dbReference>
<dbReference type="PRINTS" id="PR00954">
    <property type="entry name" value="FLGMOTORFLIG"/>
</dbReference>
<dbReference type="EMBL" id="CP005986">
    <property type="protein sequence ID" value="AIA55767.1"/>
    <property type="molecule type" value="Genomic_DNA"/>
</dbReference>
<sequence length="345" mass="38200">MADLSGSGGPASLNAGLDYAAVFLLGVGPDDAALILQQLNPREIQRIAAAMSRPRKITREALEIVMQDFVDRLKHQTSVGGRPEHYLREVLAMAMGRDKASEILDRIVTGGEYAGLEIIKWADPKTIAEMIRFEHPQILATILAHLDSEKAGNVLHNLPDKIIPDIIYRLATMAPVPPNAIRELNEVLDQQLSGQITNTIVQGDAGGPKAAAELLNHLETSRTKVSMEHVRAIDPTLAQKIEDYMFTFEDLRKLDDRSLQVLFRDIERDTLAIAMKNASEDLRSRVFANMSERAAKMLQEDLESKGPLRLSEVESAQREILATAQKLDREGAIILRGGEDDEVLE</sequence>
<dbReference type="Pfam" id="PF01706">
    <property type="entry name" value="FliG_C"/>
    <property type="match status" value="1"/>
</dbReference>
<evidence type="ECO:0000313" key="15">
    <source>
        <dbReference type="Proteomes" id="UP000005522"/>
    </source>
</evidence>
<dbReference type="GO" id="GO:0005886">
    <property type="term" value="C:plasma membrane"/>
    <property type="evidence" value="ECO:0007669"/>
    <property type="project" value="UniProtKB-SubCell"/>
</dbReference>
<dbReference type="KEGG" id="acz:Acaty_c1908"/>
<organism evidence="14 15">
    <name type="scientific">Acidithiobacillus caldus (strain ATCC 51756 / DSM 8584 / KU)</name>
    <dbReference type="NCBI Taxonomy" id="637389"/>
    <lineage>
        <taxon>Bacteria</taxon>
        <taxon>Pseudomonadati</taxon>
        <taxon>Pseudomonadota</taxon>
        <taxon>Acidithiobacillia</taxon>
        <taxon>Acidithiobacillales</taxon>
        <taxon>Acidithiobacillaceae</taxon>
        <taxon>Acidithiobacillus</taxon>
    </lineage>
</organism>
<keyword evidence="9" id="KW-0975">Bacterial flagellum</keyword>
<keyword evidence="14" id="KW-0966">Cell projection</keyword>
<keyword evidence="8" id="KW-0472">Membrane</keyword>
<feature type="domain" description="Flagellar motor switch protein FliG C-terminal" evidence="11">
    <location>
        <begin position="229"/>
        <end position="335"/>
    </location>
</feature>
<accession>A0A060A0W9</accession>
<keyword evidence="7" id="KW-0283">Flagellar rotation</keyword>
<keyword evidence="14" id="KW-0282">Flagellum</keyword>
<dbReference type="InterPro" id="IPR028263">
    <property type="entry name" value="FliG_N"/>
</dbReference>
<dbReference type="SUPFAM" id="SSF48029">
    <property type="entry name" value="FliG"/>
    <property type="match status" value="2"/>
</dbReference>